<evidence type="ECO:0000256" key="1">
    <source>
        <dbReference type="SAM" id="MobiDB-lite"/>
    </source>
</evidence>
<evidence type="ECO:0000313" key="4">
    <source>
        <dbReference type="Proteomes" id="UP000608890"/>
    </source>
</evidence>
<protein>
    <recommendedName>
        <fullName evidence="2">PPM-type phosphatase domain-containing protein</fullName>
    </recommendedName>
</protein>
<dbReference type="Proteomes" id="UP000608890">
    <property type="component" value="Unassembled WGS sequence"/>
</dbReference>
<feature type="domain" description="PPM-type phosphatase" evidence="2">
    <location>
        <begin position="135"/>
        <end position="328"/>
    </location>
</feature>
<dbReference type="InterPro" id="IPR001932">
    <property type="entry name" value="PPM-type_phosphatase-like_dom"/>
</dbReference>
<dbReference type="AlphaFoldDB" id="A0A917X442"/>
<sequence>MWFDKRRGKDSTARDPKGQHRRAPDDPAPTDAPSTGYETRFSASAPVPADNREYPRPTDVRAIPLARTKPPQRAGGKSRRPSPWPPGLPSWGADVIGTPVHDFEPAPANAASYRPDTLADGWATDRFTIRLASVRGYAHRYRGVPRQDDAAVISHERTGAVVFAISDGVSSAQFSHIGATAACRAAINTIVGDLDKPGGEVDWNNVVEQSAWQLTEQARVVLGLDEPDPGRAEKALACTLVAGVVRPTSDGDLASLIQVGDSAAWLLCGDAYRPLLGGKNRNGDGICTSEVIGLPRTPRVTSREELLMPGEVLLVGTDGFGDPLGDGTGAVGRYFADRLAVPQPPLDFARYLDFSRDTFDDDRTLLALWPRPGALR</sequence>
<feature type="compositionally biased region" description="Basic and acidic residues" evidence="1">
    <location>
        <begin position="50"/>
        <end position="59"/>
    </location>
</feature>
<dbReference type="EMBL" id="BMNB01000041">
    <property type="protein sequence ID" value="GGM63852.1"/>
    <property type="molecule type" value="Genomic_DNA"/>
</dbReference>
<feature type="compositionally biased region" description="Basic and acidic residues" evidence="1">
    <location>
        <begin position="1"/>
        <end position="25"/>
    </location>
</feature>
<dbReference type="SUPFAM" id="SSF81606">
    <property type="entry name" value="PP2C-like"/>
    <property type="match status" value="1"/>
</dbReference>
<evidence type="ECO:0000313" key="3">
    <source>
        <dbReference type="EMBL" id="GGM63852.1"/>
    </source>
</evidence>
<reference evidence="3" key="1">
    <citation type="journal article" date="2014" name="Int. J. Syst. Evol. Microbiol.">
        <title>Complete genome sequence of Corynebacterium casei LMG S-19264T (=DSM 44701T), isolated from a smear-ripened cheese.</title>
        <authorList>
            <consortium name="US DOE Joint Genome Institute (JGI-PGF)"/>
            <person name="Walter F."/>
            <person name="Albersmeier A."/>
            <person name="Kalinowski J."/>
            <person name="Ruckert C."/>
        </authorList>
    </citation>
    <scope>NUCLEOTIDE SEQUENCE</scope>
    <source>
        <strain evidence="3">CGMCC 4.7312</strain>
    </source>
</reference>
<evidence type="ECO:0000259" key="2">
    <source>
        <dbReference type="Pfam" id="PF13672"/>
    </source>
</evidence>
<accession>A0A917X442</accession>
<feature type="region of interest" description="Disordered" evidence="1">
    <location>
        <begin position="1"/>
        <end position="90"/>
    </location>
</feature>
<proteinExistence type="predicted"/>
<comment type="caution">
    <text evidence="3">The sequence shown here is derived from an EMBL/GenBank/DDBJ whole genome shotgun (WGS) entry which is preliminary data.</text>
</comment>
<organism evidence="3 4">
    <name type="scientific">Micromonospora sonchi</name>
    <dbReference type="NCBI Taxonomy" id="1763543"/>
    <lineage>
        <taxon>Bacteria</taxon>
        <taxon>Bacillati</taxon>
        <taxon>Actinomycetota</taxon>
        <taxon>Actinomycetes</taxon>
        <taxon>Micromonosporales</taxon>
        <taxon>Micromonosporaceae</taxon>
        <taxon>Micromonospora</taxon>
    </lineage>
</organism>
<gene>
    <name evidence="3" type="ORF">GCM10011608_56480</name>
</gene>
<keyword evidence="4" id="KW-1185">Reference proteome</keyword>
<dbReference type="Pfam" id="PF13672">
    <property type="entry name" value="PP2C_2"/>
    <property type="match status" value="1"/>
</dbReference>
<dbReference type="InterPro" id="IPR036457">
    <property type="entry name" value="PPM-type-like_dom_sf"/>
</dbReference>
<dbReference type="Gene3D" id="3.60.40.10">
    <property type="entry name" value="PPM-type phosphatase domain"/>
    <property type="match status" value="1"/>
</dbReference>
<reference evidence="3" key="2">
    <citation type="submission" date="2020-09" db="EMBL/GenBank/DDBJ databases">
        <authorList>
            <person name="Sun Q."/>
            <person name="Zhou Y."/>
        </authorList>
    </citation>
    <scope>NUCLEOTIDE SEQUENCE</scope>
    <source>
        <strain evidence="3">CGMCC 4.7312</strain>
    </source>
</reference>
<name>A0A917X442_9ACTN</name>
<dbReference type="RefSeq" id="WP_189049743.1">
    <property type="nucleotide sequence ID" value="NZ_BMNB01000041.1"/>
</dbReference>